<proteinExistence type="predicted"/>
<name>A0A2V2YYA3_9BACL</name>
<evidence type="ECO:0000313" key="2">
    <source>
        <dbReference type="Proteomes" id="UP000246635"/>
    </source>
</evidence>
<sequence>MLYRANLNILWFPQRLIRHICLLIFEYQTSKLNDNRYNSETRLLKPLSPFASVSVLASSRCYLYDRGSTLDRLKSSDLVDCAAKRTKSRAEEVSSALLHFKKVHIIAYLNTGALNCSSFSRELCSTSACRLLPCESIVTMAAKPSVCRCHIASGMPNSLRK</sequence>
<reference evidence="1 2" key="1">
    <citation type="submission" date="2018-05" db="EMBL/GenBank/DDBJ databases">
        <title>Genomic Encyclopedia of Type Strains, Phase III (KMG-III): the genomes of soil and plant-associated and newly described type strains.</title>
        <authorList>
            <person name="Whitman W."/>
        </authorList>
    </citation>
    <scope>NUCLEOTIDE SEQUENCE [LARGE SCALE GENOMIC DNA]</scope>
    <source>
        <strain evidence="1 2">CECT 5696</strain>
    </source>
</reference>
<gene>
    <name evidence="1" type="ORF">DFQ01_10221</name>
</gene>
<accession>A0A2V2YYA3</accession>
<keyword evidence="2" id="KW-1185">Reference proteome</keyword>
<evidence type="ECO:0000313" key="1">
    <source>
        <dbReference type="EMBL" id="PWW07129.1"/>
    </source>
</evidence>
<comment type="caution">
    <text evidence="1">The sequence shown here is derived from an EMBL/GenBank/DDBJ whole genome shotgun (WGS) entry which is preliminary data.</text>
</comment>
<organism evidence="1 2">
    <name type="scientific">Paenibacillus cellulosilyticus</name>
    <dbReference type="NCBI Taxonomy" id="375489"/>
    <lineage>
        <taxon>Bacteria</taxon>
        <taxon>Bacillati</taxon>
        <taxon>Bacillota</taxon>
        <taxon>Bacilli</taxon>
        <taxon>Bacillales</taxon>
        <taxon>Paenibacillaceae</taxon>
        <taxon>Paenibacillus</taxon>
    </lineage>
</organism>
<dbReference type="Proteomes" id="UP000246635">
    <property type="component" value="Unassembled WGS sequence"/>
</dbReference>
<protein>
    <submittedName>
        <fullName evidence="1">Uncharacterized protein</fullName>
    </submittedName>
</protein>
<dbReference type="EMBL" id="QGTQ01000002">
    <property type="protein sequence ID" value="PWW07129.1"/>
    <property type="molecule type" value="Genomic_DNA"/>
</dbReference>
<dbReference type="AlphaFoldDB" id="A0A2V2YYA3"/>